<organism evidence="2 3">
    <name type="scientific">Hermetia illucens</name>
    <name type="common">Black soldier fly</name>
    <dbReference type="NCBI Taxonomy" id="343691"/>
    <lineage>
        <taxon>Eukaryota</taxon>
        <taxon>Metazoa</taxon>
        <taxon>Ecdysozoa</taxon>
        <taxon>Arthropoda</taxon>
        <taxon>Hexapoda</taxon>
        <taxon>Insecta</taxon>
        <taxon>Pterygota</taxon>
        <taxon>Neoptera</taxon>
        <taxon>Endopterygota</taxon>
        <taxon>Diptera</taxon>
        <taxon>Brachycera</taxon>
        <taxon>Stratiomyomorpha</taxon>
        <taxon>Stratiomyidae</taxon>
        <taxon>Hermetiinae</taxon>
        <taxon>Hermetia</taxon>
    </lineage>
</organism>
<gene>
    <name evidence="2" type="ORF">HERILL_LOCUS11354</name>
</gene>
<dbReference type="EMBL" id="LR899012">
    <property type="protein sequence ID" value="CAD7088758.1"/>
    <property type="molecule type" value="Genomic_DNA"/>
</dbReference>
<accession>A0A7R8YX92</accession>
<feature type="region of interest" description="Disordered" evidence="1">
    <location>
        <begin position="1"/>
        <end position="24"/>
    </location>
</feature>
<evidence type="ECO:0000256" key="1">
    <source>
        <dbReference type="SAM" id="MobiDB-lite"/>
    </source>
</evidence>
<feature type="region of interest" description="Disordered" evidence="1">
    <location>
        <begin position="77"/>
        <end position="103"/>
    </location>
</feature>
<reference evidence="2 3" key="1">
    <citation type="submission" date="2020-11" db="EMBL/GenBank/DDBJ databases">
        <authorList>
            <person name="Wallbank WR R."/>
            <person name="Pardo Diaz C."/>
            <person name="Kozak K."/>
            <person name="Martin S."/>
            <person name="Jiggins C."/>
            <person name="Moest M."/>
            <person name="Warren A I."/>
            <person name="Generalovic N T."/>
            <person name="Byers J.R.P. K."/>
            <person name="Montejo-Kovacevich G."/>
            <person name="Yen C E."/>
        </authorList>
    </citation>
    <scope>NUCLEOTIDE SEQUENCE [LARGE SCALE GENOMIC DNA]</scope>
</reference>
<evidence type="ECO:0000313" key="2">
    <source>
        <dbReference type="EMBL" id="CAD7088758.1"/>
    </source>
</evidence>
<sequence>MTDERQTNISSEMTLRKRKPPARWTTEHREMSFVGKFHERLCKFCEGSRRNFVRKTANYQDMAISIRWWLKDWKQPLPVPPPRQGPAFSSRNPAPSPPTAHSTRAPAFKGRLFSFVDCYLKECAGYVCSLFGLRIDSRNSWISGRRSPCGRFPIGVFLELGRMV</sequence>
<name>A0A7R8YX92_HERIL</name>
<dbReference type="InParanoid" id="A0A7R8YX92"/>
<protein>
    <submittedName>
        <fullName evidence="2">Uncharacterized protein</fullName>
    </submittedName>
</protein>
<evidence type="ECO:0000313" key="3">
    <source>
        <dbReference type="Proteomes" id="UP000594454"/>
    </source>
</evidence>
<dbReference type="AlphaFoldDB" id="A0A7R8YX92"/>
<proteinExistence type="predicted"/>
<keyword evidence="3" id="KW-1185">Reference proteome</keyword>
<dbReference type="Proteomes" id="UP000594454">
    <property type="component" value="Chromosome 4"/>
</dbReference>